<gene>
    <name evidence="2" type="ORF">PDENDC454_16253</name>
</gene>
<name>H3SI82_9BACL</name>
<organism evidence="2 3">
    <name type="scientific">Paenibacillus dendritiformis C454</name>
    <dbReference type="NCBI Taxonomy" id="1131935"/>
    <lineage>
        <taxon>Bacteria</taxon>
        <taxon>Bacillati</taxon>
        <taxon>Bacillota</taxon>
        <taxon>Bacilli</taxon>
        <taxon>Bacillales</taxon>
        <taxon>Paenibacillaceae</taxon>
        <taxon>Paenibacillus</taxon>
    </lineage>
</organism>
<dbReference type="SUPFAM" id="SSF56219">
    <property type="entry name" value="DNase I-like"/>
    <property type="match status" value="1"/>
</dbReference>
<dbReference type="CDD" id="cd09083">
    <property type="entry name" value="EEP-1"/>
    <property type="match status" value="1"/>
</dbReference>
<dbReference type="EMBL" id="AHKH01000044">
    <property type="protein sequence ID" value="EHQ61202.1"/>
    <property type="molecule type" value="Genomic_DNA"/>
</dbReference>
<keyword evidence="3" id="KW-1185">Reference proteome</keyword>
<evidence type="ECO:0000259" key="1">
    <source>
        <dbReference type="Pfam" id="PF03372"/>
    </source>
</evidence>
<dbReference type="PATRIC" id="fig|1131935.3.peg.3386"/>
<feature type="domain" description="Endonuclease/exonuclease/phosphatase" evidence="1">
    <location>
        <begin position="13"/>
        <end position="281"/>
    </location>
</feature>
<dbReference type="RefSeq" id="WP_006677744.1">
    <property type="nucleotide sequence ID" value="NZ_AHKH01000044.1"/>
</dbReference>
<dbReference type="AlphaFoldDB" id="H3SI82"/>
<sequence length="294" mass="33284">MMLHNENQSLRCMSFNIRYGSDNIEDGDQRWSRRADMVASMIRFHRADTVGLQEALRHQIADLERMLPDFGWVGKGRDDGADGGEFCAVMYRKSRLEPLDHGTFWLSETPEAPGRLGWDAACPRIVTWVRFEDKLTGTRFIHFNTHFDHVGTVAMEQSAHLLLNRIAAREERCPVIVTGDFNCAESSVPYGILTGAGAGSGALRDARYAAQHPHFGPSFTFHGFQLQRLIECLYRDGECFKGDNGEDLDSPIDYIFVNEQVRVLQYGVLADQQNGRFPSDHMPVVADILWSEQQ</sequence>
<dbReference type="GO" id="GO:0000175">
    <property type="term" value="F:3'-5'-RNA exonuclease activity"/>
    <property type="evidence" value="ECO:0007669"/>
    <property type="project" value="TreeGrafter"/>
</dbReference>
<dbReference type="InterPro" id="IPR050410">
    <property type="entry name" value="CCR4/nocturin_mRNA_transcr"/>
</dbReference>
<comment type="caution">
    <text evidence="2">The sequence shown here is derived from an EMBL/GenBank/DDBJ whole genome shotgun (WGS) entry which is preliminary data.</text>
</comment>
<reference evidence="2 3" key="1">
    <citation type="journal article" date="2012" name="J. Bacteriol.">
        <title>Genome Sequence of the Pattern-Forming Social Bacterium Paenibacillus dendritiformis C454 Chiral Morphotype.</title>
        <authorList>
            <person name="Sirota-Madi A."/>
            <person name="Olender T."/>
            <person name="Helman Y."/>
            <person name="Brainis I."/>
            <person name="Finkelshtein A."/>
            <person name="Roth D."/>
            <person name="Hagai E."/>
            <person name="Leshkowitz D."/>
            <person name="Brodsky L."/>
            <person name="Galatenko V."/>
            <person name="Nikolaev V."/>
            <person name="Gutnick D.L."/>
            <person name="Lancet D."/>
            <person name="Ben-Jacob E."/>
        </authorList>
    </citation>
    <scope>NUCLEOTIDE SEQUENCE [LARGE SCALE GENOMIC DNA]</scope>
    <source>
        <strain evidence="2 3">C454</strain>
    </source>
</reference>
<dbReference type="InterPro" id="IPR005135">
    <property type="entry name" value="Endo/exonuclease/phosphatase"/>
</dbReference>
<dbReference type="OrthoDB" id="9793162at2"/>
<evidence type="ECO:0000313" key="3">
    <source>
        <dbReference type="Proteomes" id="UP000003900"/>
    </source>
</evidence>
<proteinExistence type="predicted"/>
<dbReference type="Pfam" id="PF03372">
    <property type="entry name" value="Exo_endo_phos"/>
    <property type="match status" value="1"/>
</dbReference>
<dbReference type="STRING" id="1131935.PDENDC454_16253"/>
<dbReference type="Proteomes" id="UP000003900">
    <property type="component" value="Unassembled WGS sequence"/>
</dbReference>
<accession>H3SI82</accession>
<protein>
    <recommendedName>
        <fullName evidence="1">Endonuclease/exonuclease/phosphatase domain-containing protein</fullName>
    </recommendedName>
</protein>
<evidence type="ECO:0000313" key="2">
    <source>
        <dbReference type="EMBL" id="EHQ61202.1"/>
    </source>
</evidence>
<dbReference type="PANTHER" id="PTHR12121:SF36">
    <property type="entry name" value="ENDONUCLEASE_EXONUCLEASE_PHOSPHATASE DOMAIN-CONTAINING PROTEIN"/>
    <property type="match status" value="1"/>
</dbReference>
<dbReference type="PANTHER" id="PTHR12121">
    <property type="entry name" value="CARBON CATABOLITE REPRESSOR PROTEIN 4"/>
    <property type="match status" value="1"/>
</dbReference>
<dbReference type="InterPro" id="IPR036691">
    <property type="entry name" value="Endo/exonu/phosph_ase_sf"/>
</dbReference>
<dbReference type="Gene3D" id="3.60.10.10">
    <property type="entry name" value="Endonuclease/exonuclease/phosphatase"/>
    <property type="match status" value="1"/>
</dbReference>